<reference evidence="2" key="1">
    <citation type="submission" date="2021-02" db="EMBL/GenBank/DDBJ databases">
        <title>Neisseriaceae sp. 26B isolated from the cloaca of a Common Toad-headed Turtle (Mesoclemmys nasuta).</title>
        <authorList>
            <person name="Spergser J."/>
            <person name="Busse H.-J."/>
        </authorList>
    </citation>
    <scope>NUCLEOTIDE SEQUENCE</scope>
    <source>
        <strain evidence="2">26B</strain>
    </source>
</reference>
<keyword evidence="1" id="KW-0812">Transmembrane</keyword>
<evidence type="ECO:0000313" key="3">
    <source>
        <dbReference type="Proteomes" id="UP000653156"/>
    </source>
</evidence>
<keyword evidence="3" id="KW-1185">Reference proteome</keyword>
<protein>
    <recommendedName>
        <fullName evidence="4">Intracellular septation protein A</fullName>
    </recommendedName>
</protein>
<feature type="transmembrane region" description="Helical" evidence="1">
    <location>
        <begin position="89"/>
        <end position="109"/>
    </location>
</feature>
<dbReference type="KEGG" id="ptes:JQU52_00660"/>
<sequence>MAENLQRQSINRPASRVLAVLLPLISVCYPLLWYWGRERGLFGWLALAMAAVWILRAWWAPTGGQRAVAAVVAVFFAAAWLLNQPAAMYWYPVGMSGLMLLLFGGSLFTRQSLIERLARLREPDLPAAAVAYTRRVTQVWCAFFVFNGGVAAALVLAQAWQAWAWYTGVLAYVLMGVLFVLEWLCRRRLRHVHGAAEGH</sequence>
<keyword evidence="1" id="KW-1133">Transmembrane helix</keyword>
<keyword evidence="1" id="KW-0472">Membrane</keyword>
<organism evidence="2 3">
    <name type="scientific">Paralysiella testudinis</name>
    <dbReference type="NCBI Taxonomy" id="2809020"/>
    <lineage>
        <taxon>Bacteria</taxon>
        <taxon>Pseudomonadati</taxon>
        <taxon>Pseudomonadota</taxon>
        <taxon>Betaproteobacteria</taxon>
        <taxon>Neisseriales</taxon>
        <taxon>Neisseriaceae</taxon>
        <taxon>Paralysiella</taxon>
    </lineage>
</organism>
<dbReference type="RefSeq" id="WP_230339290.1">
    <property type="nucleotide sequence ID" value="NZ_CP069798.1"/>
</dbReference>
<feature type="transmembrane region" description="Helical" evidence="1">
    <location>
        <begin position="17"/>
        <end position="35"/>
    </location>
</feature>
<evidence type="ECO:0000313" key="2">
    <source>
        <dbReference type="EMBL" id="QRQ81993.1"/>
    </source>
</evidence>
<feature type="transmembrane region" description="Helical" evidence="1">
    <location>
        <begin position="41"/>
        <end position="59"/>
    </location>
</feature>
<feature type="transmembrane region" description="Helical" evidence="1">
    <location>
        <begin position="66"/>
        <end position="83"/>
    </location>
</feature>
<feature type="transmembrane region" description="Helical" evidence="1">
    <location>
        <begin position="163"/>
        <end position="184"/>
    </location>
</feature>
<proteinExistence type="predicted"/>
<evidence type="ECO:0008006" key="4">
    <source>
        <dbReference type="Google" id="ProtNLM"/>
    </source>
</evidence>
<dbReference type="Proteomes" id="UP000653156">
    <property type="component" value="Chromosome"/>
</dbReference>
<dbReference type="EMBL" id="CP069798">
    <property type="protein sequence ID" value="QRQ81993.1"/>
    <property type="molecule type" value="Genomic_DNA"/>
</dbReference>
<evidence type="ECO:0000256" key="1">
    <source>
        <dbReference type="SAM" id="Phobius"/>
    </source>
</evidence>
<accession>A0A892ZH77</accession>
<feature type="transmembrane region" description="Helical" evidence="1">
    <location>
        <begin position="139"/>
        <end position="157"/>
    </location>
</feature>
<gene>
    <name evidence="2" type="ORF">JQU52_00660</name>
</gene>
<name>A0A892ZH77_9NEIS</name>
<dbReference type="AlphaFoldDB" id="A0A892ZH77"/>